<evidence type="ECO:0000259" key="2">
    <source>
        <dbReference type="PROSITE" id="PS51011"/>
    </source>
</evidence>
<feature type="compositionally biased region" description="Pro residues" evidence="1">
    <location>
        <begin position="749"/>
        <end position="758"/>
    </location>
</feature>
<dbReference type="Gene3D" id="1.10.150.60">
    <property type="entry name" value="ARID DNA-binding domain"/>
    <property type="match status" value="1"/>
</dbReference>
<feature type="compositionally biased region" description="Low complexity" evidence="1">
    <location>
        <begin position="310"/>
        <end position="319"/>
    </location>
</feature>
<comment type="caution">
    <text evidence="3">The sequence shown here is derived from an EMBL/GenBank/DDBJ whole genome shotgun (WGS) entry which is preliminary data.</text>
</comment>
<dbReference type="PROSITE" id="PS51011">
    <property type="entry name" value="ARID"/>
    <property type="match status" value="1"/>
</dbReference>
<dbReference type="CDD" id="cd16100">
    <property type="entry name" value="ARID"/>
    <property type="match status" value="1"/>
</dbReference>
<feature type="region of interest" description="Disordered" evidence="1">
    <location>
        <begin position="59"/>
        <end position="152"/>
    </location>
</feature>
<dbReference type="SMART" id="SM01014">
    <property type="entry name" value="ARID"/>
    <property type="match status" value="1"/>
</dbReference>
<feature type="region of interest" description="Disordered" evidence="1">
    <location>
        <begin position="1007"/>
        <end position="1039"/>
    </location>
</feature>
<keyword evidence="4" id="KW-1185">Reference proteome</keyword>
<evidence type="ECO:0000313" key="3">
    <source>
        <dbReference type="EMBL" id="KAL0064792.1"/>
    </source>
</evidence>
<organism evidence="3 4">
    <name type="scientific">Marasmius tenuissimus</name>
    <dbReference type="NCBI Taxonomy" id="585030"/>
    <lineage>
        <taxon>Eukaryota</taxon>
        <taxon>Fungi</taxon>
        <taxon>Dikarya</taxon>
        <taxon>Basidiomycota</taxon>
        <taxon>Agaricomycotina</taxon>
        <taxon>Agaricomycetes</taxon>
        <taxon>Agaricomycetidae</taxon>
        <taxon>Agaricales</taxon>
        <taxon>Marasmiineae</taxon>
        <taxon>Marasmiaceae</taxon>
        <taxon>Marasmius</taxon>
    </lineage>
</organism>
<feature type="compositionally biased region" description="Low complexity" evidence="1">
    <location>
        <begin position="124"/>
        <end position="133"/>
    </location>
</feature>
<reference evidence="3 4" key="1">
    <citation type="submission" date="2024-05" db="EMBL/GenBank/DDBJ databases">
        <title>A draft genome resource for the thread blight pathogen Marasmius tenuissimus strain MS-2.</title>
        <authorList>
            <person name="Yulfo-Soto G.E."/>
            <person name="Baruah I.K."/>
            <person name="Amoako-Attah I."/>
            <person name="Bukari Y."/>
            <person name="Meinhardt L.W."/>
            <person name="Bailey B.A."/>
            <person name="Cohen S.P."/>
        </authorList>
    </citation>
    <scope>NUCLEOTIDE SEQUENCE [LARGE SCALE GENOMIC DNA]</scope>
    <source>
        <strain evidence="3 4">MS-2</strain>
    </source>
</reference>
<protein>
    <recommendedName>
        <fullName evidence="2">ARID domain-containing protein</fullName>
    </recommendedName>
</protein>
<feature type="compositionally biased region" description="Polar residues" evidence="1">
    <location>
        <begin position="913"/>
        <end position="928"/>
    </location>
</feature>
<feature type="region of interest" description="Disordered" evidence="1">
    <location>
        <begin position="1056"/>
        <end position="1098"/>
    </location>
</feature>
<feature type="compositionally biased region" description="Pro residues" evidence="1">
    <location>
        <begin position="769"/>
        <end position="793"/>
    </location>
</feature>
<dbReference type="SMART" id="SM00501">
    <property type="entry name" value="BRIGHT"/>
    <property type="match status" value="1"/>
</dbReference>
<evidence type="ECO:0000256" key="1">
    <source>
        <dbReference type="SAM" id="MobiDB-lite"/>
    </source>
</evidence>
<feature type="compositionally biased region" description="Basic residues" evidence="1">
    <location>
        <begin position="844"/>
        <end position="860"/>
    </location>
</feature>
<dbReference type="PANTHER" id="PTHR48125">
    <property type="entry name" value="LP07818P1"/>
    <property type="match status" value="1"/>
</dbReference>
<dbReference type="Proteomes" id="UP001437256">
    <property type="component" value="Unassembled WGS sequence"/>
</dbReference>
<dbReference type="EMBL" id="JBBXMP010000056">
    <property type="protein sequence ID" value="KAL0064792.1"/>
    <property type="molecule type" value="Genomic_DNA"/>
</dbReference>
<dbReference type="Pfam" id="PF01388">
    <property type="entry name" value="ARID"/>
    <property type="match status" value="1"/>
</dbReference>
<proteinExistence type="predicted"/>
<name>A0ABR2ZUS1_9AGAR</name>
<feature type="region of interest" description="Disordered" evidence="1">
    <location>
        <begin position="735"/>
        <end position="954"/>
    </location>
</feature>
<dbReference type="InterPro" id="IPR036431">
    <property type="entry name" value="ARID_dom_sf"/>
</dbReference>
<feature type="compositionally biased region" description="Low complexity" evidence="1">
    <location>
        <begin position="347"/>
        <end position="359"/>
    </location>
</feature>
<feature type="compositionally biased region" description="Polar residues" evidence="1">
    <location>
        <begin position="320"/>
        <end position="339"/>
    </location>
</feature>
<feature type="compositionally biased region" description="Low complexity" evidence="1">
    <location>
        <begin position="824"/>
        <end position="834"/>
    </location>
</feature>
<evidence type="ECO:0000313" key="4">
    <source>
        <dbReference type="Proteomes" id="UP001437256"/>
    </source>
</evidence>
<feature type="compositionally biased region" description="Pro residues" evidence="1">
    <location>
        <begin position="134"/>
        <end position="146"/>
    </location>
</feature>
<dbReference type="InterPro" id="IPR001606">
    <property type="entry name" value="ARID_dom"/>
</dbReference>
<sequence length="1144" mass="121895">MSPLGFPNNMGGPGGLQGQNPGNFNPAMNRNAMMFQALQRDQNNNRQLELMSLAQNQQNQNGPFNLANRLGAAGMPTHQGSPFPGGPPPGMNQSGGPSQGDLMPTGGAEAMRRPSPHPHPPNQPTQQPAAGAQPGPPFGNPQPPQMPGAMNNGGRLVLLSELQDRQNAMRNALTQLEFSIRSLTAARSQMPDQVFSQKMRAFTLDLNQKRDGLQRVTALINQMTSQGRTHMTLPVTQPPGGPAVSGGQPWMQPGMPNNSLQPPSFAPPGMPGGPNTQASQGQPTGQPSPSPGHVPAVPAVRPGSIPPHNPNSSPFSHPGQSNPSNLPFNNIGAPNNAQAPQPGGGMSNNPAAANSGPNMLNPPSFPMPQQYPPLAKDRFLVTYKNFCNQKRLVHDQSLLSSENLNIDLHTLHSEVMREGGWGPVQQKDLWAVIAGRMGCVQFPGTPSEPPKSGPGAADRVAHVYKSYLAEFDRIYMNSVQNEYRRKILLQQLSTNQLKGMNPQQMRMLVQVSDVPVAELRGKVPDEMLRVLETNRQMLQLMKQDQNLFHGNLRPPAQPSNPGVPVGPDAGMPSQPPFNNSMQRIGGGIAGLPPNNHQGSTQSARLHAALQEIQFMKQEYIPKVATLPHVEVSNDQRLEYNNLLEQAHRTSQEVERKLPFFHVALSAKQPDPSGSTRKLVTHIINIQQQRQMIGFSTPRFILSLQDLRGAQGILNTALEYVATHWKAVATAGVTMPGTGPGPGPGMQIPARPPTQPPVNPQGVNSRGSPPQIPPAHPSPPIPRPLPNLQPPPPGPKKKGTTPLMSAASPPNGTAINTPTPPANPSTPAANAPTPTVSSPQTPKSPKGKAQKPPRAAPKPRRPSTTVPKPNVTPTATPLTESAQIPAPTGTNGLKRPREDDEVPPPSMNGAGGAPSTNNAIAGPSSQANGPANEPSPPKKFKTEWDGPPSEELIKKEEAVENIKTEEDASRFLEQMTQLIQMSNNEDGSGNSLSQDISETLDMILKGCSAAPDGDNGTGLSSMLGGDLNGSGAGSSSPVKEEYELSELFDFSSYAAHEDDAGSKANTPDLVSSSSTNPSPESGSETDPAHHASVLSESKLEEFSDPLRLGGLKEIDGGESAFFQSNEWKWDAPMTTLDQPWAIFNS</sequence>
<dbReference type="PANTHER" id="PTHR48125:SF10">
    <property type="entry name" value="OS12G0136300 PROTEIN"/>
    <property type="match status" value="1"/>
</dbReference>
<gene>
    <name evidence="3" type="ORF">AAF712_008189</name>
</gene>
<feature type="region of interest" description="Disordered" evidence="1">
    <location>
        <begin position="230"/>
        <end position="365"/>
    </location>
</feature>
<feature type="compositionally biased region" description="Low complexity" evidence="1">
    <location>
        <begin position="1070"/>
        <end position="1084"/>
    </location>
</feature>
<feature type="compositionally biased region" description="Polar residues" evidence="1">
    <location>
        <begin position="862"/>
        <end position="881"/>
    </location>
</feature>
<feature type="region of interest" description="Disordered" evidence="1">
    <location>
        <begin position="551"/>
        <end position="573"/>
    </location>
</feature>
<accession>A0ABR2ZUS1</accession>
<feature type="domain" description="ARID" evidence="2">
    <location>
        <begin position="373"/>
        <end position="476"/>
    </location>
</feature>
<dbReference type="SUPFAM" id="SSF46774">
    <property type="entry name" value="ARID-like"/>
    <property type="match status" value="1"/>
</dbReference>
<feature type="region of interest" description="Disordered" evidence="1">
    <location>
        <begin position="1"/>
        <end position="28"/>
    </location>
</feature>